<keyword evidence="11" id="KW-1185">Reference proteome</keyword>
<sequence length="201" mass="22023">MLSVANVLGRLLMVLSLTYLLPIICSLIYRDGTFLTFLVSQAACLAAGGLMTLATRRFQRELKPRDGFMLVTLAWVLTATIATFPLLLHLELSFSDAFFEAMSGMTTTGATVITGLEALPASIDLWRHELNWIGGRDFISAFSAVIACIDNAGPGLGAVGPGTNYSSLTDYEIWVLSFTMLLGRLEVFSLLVLFTPQFWRK</sequence>
<dbReference type="PANTHER" id="PTHR32024">
    <property type="entry name" value="TRK SYSTEM POTASSIUM UPTAKE PROTEIN TRKG-RELATED"/>
    <property type="match status" value="1"/>
</dbReference>
<comment type="subcellular location">
    <subcellularLocation>
        <location evidence="1">Cell membrane</location>
        <topology evidence="1">Multi-pass membrane protein</topology>
    </subcellularLocation>
</comment>
<keyword evidence="5 9" id="KW-0812">Transmembrane</keyword>
<feature type="transmembrane region" description="Helical" evidence="9">
    <location>
        <begin position="67"/>
        <end position="88"/>
    </location>
</feature>
<keyword evidence="6 9" id="KW-1133">Transmembrane helix</keyword>
<accession>A0A6M0K3Q3</accession>
<dbReference type="InterPro" id="IPR003445">
    <property type="entry name" value="Cat_transpt"/>
</dbReference>
<name>A0A6M0K3Q3_9GAMM</name>
<dbReference type="GO" id="GO:0005886">
    <property type="term" value="C:plasma membrane"/>
    <property type="evidence" value="ECO:0007669"/>
    <property type="project" value="UniProtKB-SubCell"/>
</dbReference>
<keyword evidence="7" id="KW-0406">Ion transport</keyword>
<comment type="caution">
    <text evidence="10">The sequence shown here is derived from an EMBL/GenBank/DDBJ whole genome shotgun (WGS) entry which is preliminary data.</text>
</comment>
<feature type="transmembrane region" description="Helical" evidence="9">
    <location>
        <begin position="173"/>
        <end position="194"/>
    </location>
</feature>
<evidence type="ECO:0000256" key="3">
    <source>
        <dbReference type="ARBA" id="ARBA00022448"/>
    </source>
</evidence>
<reference evidence="10 11" key="1">
    <citation type="submission" date="2020-02" db="EMBL/GenBank/DDBJ databases">
        <title>Genome sequences of Thiorhodococcus mannitoliphagus and Thiorhodococcus minor, purple sulfur photosynthetic bacteria in the gammaproteobacterial family, Chromatiaceae.</title>
        <authorList>
            <person name="Aviles F.A."/>
            <person name="Meyer T.E."/>
            <person name="Kyndt J.A."/>
        </authorList>
    </citation>
    <scope>NUCLEOTIDE SEQUENCE [LARGE SCALE GENOMIC DNA]</scope>
    <source>
        <strain evidence="10 11">DSM 11518</strain>
    </source>
</reference>
<dbReference type="GO" id="GO:0008324">
    <property type="term" value="F:monoatomic cation transmembrane transporter activity"/>
    <property type="evidence" value="ECO:0007669"/>
    <property type="project" value="InterPro"/>
</dbReference>
<keyword evidence="3" id="KW-0813">Transport</keyword>
<comment type="similarity">
    <text evidence="2">Belongs to the TrkH potassium transport family.</text>
</comment>
<dbReference type="EMBL" id="JAAIJQ010000065">
    <property type="protein sequence ID" value="NEV63871.1"/>
    <property type="molecule type" value="Genomic_DNA"/>
</dbReference>
<evidence type="ECO:0008006" key="12">
    <source>
        <dbReference type="Google" id="ProtNLM"/>
    </source>
</evidence>
<evidence type="ECO:0000256" key="7">
    <source>
        <dbReference type="ARBA" id="ARBA00023065"/>
    </source>
</evidence>
<feature type="transmembrane region" description="Helical" evidence="9">
    <location>
        <begin position="7"/>
        <end position="29"/>
    </location>
</feature>
<evidence type="ECO:0000256" key="8">
    <source>
        <dbReference type="ARBA" id="ARBA00023136"/>
    </source>
</evidence>
<evidence type="ECO:0000256" key="9">
    <source>
        <dbReference type="SAM" id="Phobius"/>
    </source>
</evidence>
<evidence type="ECO:0000256" key="1">
    <source>
        <dbReference type="ARBA" id="ARBA00004651"/>
    </source>
</evidence>
<protein>
    <recommendedName>
        <fullName evidence="12">TrkH family potassium uptake protein</fullName>
    </recommendedName>
</protein>
<gene>
    <name evidence="10" type="ORF">G3446_18600</name>
</gene>
<dbReference type="Pfam" id="PF02386">
    <property type="entry name" value="TrkH"/>
    <property type="match status" value="1"/>
</dbReference>
<keyword evidence="8 9" id="KW-0472">Membrane</keyword>
<evidence type="ECO:0000256" key="6">
    <source>
        <dbReference type="ARBA" id="ARBA00022989"/>
    </source>
</evidence>
<evidence type="ECO:0000313" key="10">
    <source>
        <dbReference type="EMBL" id="NEV63871.1"/>
    </source>
</evidence>
<proteinExistence type="inferred from homology"/>
<evidence type="ECO:0000256" key="4">
    <source>
        <dbReference type="ARBA" id="ARBA00022475"/>
    </source>
</evidence>
<organism evidence="10 11">
    <name type="scientific">Thiorhodococcus minor</name>
    <dbReference type="NCBI Taxonomy" id="57489"/>
    <lineage>
        <taxon>Bacteria</taxon>
        <taxon>Pseudomonadati</taxon>
        <taxon>Pseudomonadota</taxon>
        <taxon>Gammaproteobacteria</taxon>
        <taxon>Chromatiales</taxon>
        <taxon>Chromatiaceae</taxon>
        <taxon>Thiorhodococcus</taxon>
    </lineage>
</organism>
<keyword evidence="4" id="KW-1003">Cell membrane</keyword>
<evidence type="ECO:0000256" key="5">
    <source>
        <dbReference type="ARBA" id="ARBA00022692"/>
    </source>
</evidence>
<dbReference type="PANTHER" id="PTHR32024:SF2">
    <property type="entry name" value="TRK SYSTEM POTASSIUM UPTAKE PROTEIN TRKG-RELATED"/>
    <property type="match status" value="1"/>
</dbReference>
<evidence type="ECO:0000256" key="2">
    <source>
        <dbReference type="ARBA" id="ARBA00009137"/>
    </source>
</evidence>
<dbReference type="AlphaFoldDB" id="A0A6M0K3Q3"/>
<evidence type="ECO:0000313" key="11">
    <source>
        <dbReference type="Proteomes" id="UP000483379"/>
    </source>
</evidence>
<dbReference type="Proteomes" id="UP000483379">
    <property type="component" value="Unassembled WGS sequence"/>
</dbReference>
<feature type="transmembrane region" description="Helical" evidence="9">
    <location>
        <begin position="35"/>
        <end position="55"/>
    </location>
</feature>
<dbReference type="GO" id="GO:0030001">
    <property type="term" value="P:metal ion transport"/>
    <property type="evidence" value="ECO:0007669"/>
    <property type="project" value="UniProtKB-ARBA"/>
</dbReference>